<evidence type="ECO:0008006" key="3">
    <source>
        <dbReference type="Google" id="ProtNLM"/>
    </source>
</evidence>
<dbReference type="PATRIC" id="fig|1321819.3.peg.2480"/>
<organism evidence="1 2">
    <name type="scientific">Bacteroides pyogenes F0041</name>
    <dbReference type="NCBI Taxonomy" id="1321819"/>
    <lineage>
        <taxon>Bacteria</taxon>
        <taxon>Pseudomonadati</taxon>
        <taxon>Bacteroidota</taxon>
        <taxon>Bacteroidia</taxon>
        <taxon>Bacteroidales</taxon>
        <taxon>Bacteroidaceae</taxon>
        <taxon>Bacteroides</taxon>
    </lineage>
</organism>
<dbReference type="AlphaFoldDB" id="U2DR31"/>
<dbReference type="EMBL" id="AWSV01000143">
    <property type="protein sequence ID" value="ERI82176.1"/>
    <property type="molecule type" value="Genomic_DNA"/>
</dbReference>
<name>U2DR31_9BACE</name>
<dbReference type="Proteomes" id="UP000016496">
    <property type="component" value="Unassembled WGS sequence"/>
</dbReference>
<evidence type="ECO:0000313" key="2">
    <source>
        <dbReference type="Proteomes" id="UP000016496"/>
    </source>
</evidence>
<dbReference type="RefSeq" id="WP_021646289.1">
    <property type="nucleotide sequence ID" value="NZ_KE993141.1"/>
</dbReference>
<evidence type="ECO:0000313" key="1">
    <source>
        <dbReference type="EMBL" id="ERI82176.1"/>
    </source>
</evidence>
<sequence length="508" mass="58923">MDRLPADKVKELWSSIHTFFSEDGFPNIWTIIPFDEKHLACAFGDGEDAKIKQLTSYFINKTFPIVYRVAQPVITDFRKIFNLFFQEAFGDSYEDVEKDTINRIYRLLHPNANVREIISFINEIVTLKSVWDEDITLLNIPVFVLKKDVLTKDPVNQILSGDYLSDISKIIKNDILLQRQMSALVYGIDIEHARQIPLTKYIESCIAADKDYDINEYSESNKQFDTVLDEVIRNVDDTAIDNSVNCLYNLKRTNNTINRIWNYLSNKKIESKLQEQKIEDVYKKILLKAEKEIHQKIVDHIYRELQNFKDFSGSNYFKALDDLNNFIEENGLDVSIKYREKVLPSEMFIDYVTAAEEKYIEYKVKTSPEELDNYFTGLLPNKLDNINVLKILNKSDYYSFDKLYNSIEELIANDEITEENFANIYSAYKILSKGIPLAKQLNTSKVQSIVSALSNKISNDSYPIGYSDIVAMSIALGRDVPNYDSNIVTEVAENIEYYTTHGELLENW</sequence>
<dbReference type="HOGENOM" id="CLU_536042_0_0_10"/>
<reference evidence="1 2" key="1">
    <citation type="submission" date="2013-08" db="EMBL/GenBank/DDBJ databases">
        <authorList>
            <person name="Weinstock G."/>
            <person name="Sodergren E."/>
            <person name="Wylie T."/>
            <person name="Fulton L."/>
            <person name="Fulton R."/>
            <person name="Fronick C."/>
            <person name="O'Laughlin M."/>
            <person name="Godfrey J."/>
            <person name="Miner T."/>
            <person name="Herter B."/>
            <person name="Appelbaum E."/>
            <person name="Cordes M."/>
            <person name="Lek S."/>
            <person name="Wollam A."/>
            <person name="Pepin K.H."/>
            <person name="Palsikar V.B."/>
            <person name="Mitreva M."/>
            <person name="Wilson R.K."/>
        </authorList>
    </citation>
    <scope>NUCLEOTIDE SEQUENCE [LARGE SCALE GENOMIC DNA]</scope>
    <source>
        <strain evidence="1 2">F0041</strain>
    </source>
</reference>
<protein>
    <recommendedName>
        <fullName evidence="3">KAP NTPase domain-containing protein</fullName>
    </recommendedName>
</protein>
<accession>U2DR31</accession>
<gene>
    <name evidence="1" type="ORF">HMPREF1981_02685</name>
</gene>
<comment type="caution">
    <text evidence="1">The sequence shown here is derived from an EMBL/GenBank/DDBJ whole genome shotgun (WGS) entry which is preliminary data.</text>
</comment>
<proteinExistence type="predicted"/>